<dbReference type="PROSITE" id="PS50109">
    <property type="entry name" value="HIS_KIN"/>
    <property type="match status" value="1"/>
</dbReference>
<evidence type="ECO:0000256" key="11">
    <source>
        <dbReference type="PROSITE-ProRule" id="PRU00169"/>
    </source>
</evidence>
<dbReference type="Pfam" id="PF01627">
    <property type="entry name" value="Hpt"/>
    <property type="match status" value="1"/>
</dbReference>
<evidence type="ECO:0000256" key="9">
    <source>
        <dbReference type="ARBA" id="ARBA00023136"/>
    </source>
</evidence>
<evidence type="ECO:0000256" key="12">
    <source>
        <dbReference type="SAM" id="Phobius"/>
    </source>
</evidence>
<dbReference type="Gene3D" id="3.40.50.2300">
    <property type="match status" value="1"/>
</dbReference>
<dbReference type="SMART" id="SM00448">
    <property type="entry name" value="REC"/>
    <property type="match status" value="1"/>
</dbReference>
<feature type="domain" description="Histidine kinase" evidence="13">
    <location>
        <begin position="152"/>
        <end position="370"/>
    </location>
</feature>
<feature type="domain" description="Response regulatory" evidence="14">
    <location>
        <begin position="511"/>
        <end position="628"/>
    </location>
</feature>
<dbReference type="InterPro" id="IPR001789">
    <property type="entry name" value="Sig_transdc_resp-reg_receiver"/>
</dbReference>
<reference evidence="16 17" key="1">
    <citation type="journal article" date="2020" name="Microorganisms">
        <title>Osmotic Adaptation and Compatible Solute Biosynthesis of Phototrophic Bacteria as Revealed from Genome Analyses.</title>
        <authorList>
            <person name="Imhoff J.F."/>
            <person name="Rahn T."/>
            <person name="Kunzel S."/>
            <person name="Keller A."/>
            <person name="Neulinger S.C."/>
        </authorList>
    </citation>
    <scope>NUCLEOTIDE SEQUENCE [LARGE SCALE GENOMIC DNA]</scope>
    <source>
        <strain evidence="16 17">DSM 6210</strain>
    </source>
</reference>
<sequence>MAQGQGQGQPYGNLRAVPMPITGVPVSSLMRPLQDNPLALVVGGLLLLAAAVALGLRWLALMALLLPAAAAAVGLHRRRLAGLAAWLERVADRDPGDLPDRTSPRRADRLHARLIHAVECLSRRARESDAAHRRALADAERLAGEVRERDARLRQLGDKALDTIASMHALLLEAELEQAQRRQASADAESALGLLTIVNQGLDHAQLDSHGVGARLRACDPEVIVRRVLELLAARAHARGVVLTVLCDPAVPTGVATDPSLLRQILLNLVAHAVGCATEAGVQVRLCRDSSRESLRIAVVAPGAGLAREAQPALLGAAATGAGHGGRAQDSAGLALLVSRRLARVLGGDLGLEGKADEDSCLCLTLPLPAAVPDGERAAAAAPLAGWRVALWADHAALAAALMAQLRALGVVVEGSPPRSALPAGCCGVVQLTQADRPEQIRRIGLHRWGGGCGDGAESGDFVASVRLPVTPTALVAALCQAASPPTPAAAAATADGLIERVARRAVDALPILLAEDSPANQLVATNMLEKAGFRVDVVENGRQAVTAAEQRAYAVVLMDLAMPEMDGLEATGCIRALPGRRGRVPIVAMTAYALDDDRRRCLEAGMDGYLSKPIDRRKLLEALLEWADGGRTERLPEGAAAPVTAVSAAADTAAAAGTGAVEVDDGKADAAEPILDEAVAGALARDLSDALMPPVVTTFAGEVRERILAIEQAAAAGDSARAGAQGHALKGSAATFGAAALHARALAIERAGHAGRIDEVRALAAGLGACGEAVVEVLERRWGGVDNVERSTPP</sequence>
<keyword evidence="3 11" id="KW-0597">Phosphoprotein</keyword>
<dbReference type="Gene3D" id="1.20.120.160">
    <property type="entry name" value="HPT domain"/>
    <property type="match status" value="1"/>
</dbReference>
<dbReference type="SUPFAM" id="SSF55874">
    <property type="entry name" value="ATPase domain of HSP90 chaperone/DNA topoisomerase II/histidine kinase"/>
    <property type="match status" value="1"/>
</dbReference>
<keyword evidence="7 12" id="KW-1133">Transmembrane helix</keyword>
<name>A0ABS1CBK1_9GAMM</name>
<evidence type="ECO:0000259" key="13">
    <source>
        <dbReference type="PROSITE" id="PS50109"/>
    </source>
</evidence>
<proteinExistence type="predicted"/>
<dbReference type="InterPro" id="IPR011006">
    <property type="entry name" value="CheY-like_superfamily"/>
</dbReference>
<dbReference type="PROSITE" id="PS50110">
    <property type="entry name" value="RESPONSE_REGULATORY"/>
    <property type="match status" value="1"/>
</dbReference>
<evidence type="ECO:0000256" key="3">
    <source>
        <dbReference type="ARBA" id="ARBA00022553"/>
    </source>
</evidence>
<comment type="caution">
    <text evidence="16">The sequence shown here is derived from an EMBL/GenBank/DDBJ whole genome shotgun (WGS) entry which is preliminary data.</text>
</comment>
<evidence type="ECO:0000256" key="4">
    <source>
        <dbReference type="ARBA" id="ARBA00022692"/>
    </source>
</evidence>
<keyword evidence="2" id="KW-1003">Cell membrane</keyword>
<keyword evidence="5" id="KW-0547">Nucleotide-binding</keyword>
<dbReference type="Proteomes" id="UP000748752">
    <property type="component" value="Unassembled WGS sequence"/>
</dbReference>
<feature type="modified residue" description="Phosphohistidine" evidence="10">
    <location>
        <position position="728"/>
    </location>
</feature>
<evidence type="ECO:0000256" key="1">
    <source>
        <dbReference type="ARBA" id="ARBA00004651"/>
    </source>
</evidence>
<dbReference type="CDD" id="cd17546">
    <property type="entry name" value="REC_hyHK_CKI1_RcsC-like"/>
    <property type="match status" value="1"/>
</dbReference>
<gene>
    <name evidence="16" type="ORF">CKO31_00755</name>
</gene>
<dbReference type="InterPro" id="IPR003594">
    <property type="entry name" value="HATPase_dom"/>
</dbReference>
<dbReference type="PANTHER" id="PTHR45339">
    <property type="entry name" value="HYBRID SIGNAL TRANSDUCTION HISTIDINE KINASE J"/>
    <property type="match status" value="1"/>
</dbReference>
<evidence type="ECO:0000256" key="8">
    <source>
        <dbReference type="ARBA" id="ARBA00023012"/>
    </source>
</evidence>
<evidence type="ECO:0000259" key="15">
    <source>
        <dbReference type="PROSITE" id="PS50894"/>
    </source>
</evidence>
<organism evidence="16 17">
    <name type="scientific">Thiohalocapsa halophila</name>
    <dbReference type="NCBI Taxonomy" id="69359"/>
    <lineage>
        <taxon>Bacteria</taxon>
        <taxon>Pseudomonadati</taxon>
        <taxon>Pseudomonadota</taxon>
        <taxon>Gammaproteobacteria</taxon>
        <taxon>Chromatiales</taxon>
        <taxon>Chromatiaceae</taxon>
        <taxon>Thiohalocapsa</taxon>
    </lineage>
</organism>
<keyword evidence="9 12" id="KW-0472">Membrane</keyword>
<evidence type="ECO:0000256" key="5">
    <source>
        <dbReference type="ARBA" id="ARBA00022741"/>
    </source>
</evidence>
<feature type="modified residue" description="4-aspartylphosphate" evidence="11">
    <location>
        <position position="560"/>
    </location>
</feature>
<evidence type="ECO:0000256" key="6">
    <source>
        <dbReference type="ARBA" id="ARBA00022840"/>
    </source>
</evidence>
<keyword evidence="8" id="KW-0902">Two-component regulatory system</keyword>
<dbReference type="InterPro" id="IPR008207">
    <property type="entry name" value="Sig_transdc_His_kin_Hpt_dom"/>
</dbReference>
<evidence type="ECO:0000313" key="16">
    <source>
        <dbReference type="EMBL" id="MBK1629284.1"/>
    </source>
</evidence>
<dbReference type="EMBL" id="NRRV01000001">
    <property type="protein sequence ID" value="MBK1629284.1"/>
    <property type="molecule type" value="Genomic_DNA"/>
</dbReference>
<dbReference type="SUPFAM" id="SSF47226">
    <property type="entry name" value="Histidine-containing phosphotransfer domain, HPT domain"/>
    <property type="match status" value="1"/>
</dbReference>
<evidence type="ECO:0000256" key="7">
    <source>
        <dbReference type="ARBA" id="ARBA00022989"/>
    </source>
</evidence>
<comment type="subcellular location">
    <subcellularLocation>
        <location evidence="1">Cell membrane</location>
        <topology evidence="1">Multi-pass membrane protein</topology>
    </subcellularLocation>
</comment>
<feature type="domain" description="HPt" evidence="15">
    <location>
        <begin position="689"/>
        <end position="782"/>
    </location>
</feature>
<dbReference type="Gene3D" id="3.30.565.10">
    <property type="entry name" value="Histidine kinase-like ATPase, C-terminal domain"/>
    <property type="match status" value="1"/>
</dbReference>
<dbReference type="InterPro" id="IPR036641">
    <property type="entry name" value="HPT_dom_sf"/>
</dbReference>
<evidence type="ECO:0000256" key="10">
    <source>
        <dbReference type="PROSITE-ProRule" id="PRU00110"/>
    </source>
</evidence>
<dbReference type="SMART" id="SM00387">
    <property type="entry name" value="HATPase_c"/>
    <property type="match status" value="1"/>
</dbReference>
<dbReference type="Pfam" id="PF00072">
    <property type="entry name" value="Response_reg"/>
    <property type="match status" value="1"/>
</dbReference>
<evidence type="ECO:0008006" key="18">
    <source>
        <dbReference type="Google" id="ProtNLM"/>
    </source>
</evidence>
<dbReference type="SUPFAM" id="SSF52172">
    <property type="entry name" value="CheY-like"/>
    <property type="match status" value="1"/>
</dbReference>
<dbReference type="Pfam" id="PF02518">
    <property type="entry name" value="HATPase_c"/>
    <property type="match status" value="1"/>
</dbReference>
<dbReference type="InterPro" id="IPR036890">
    <property type="entry name" value="HATPase_C_sf"/>
</dbReference>
<keyword evidence="4 12" id="KW-0812">Transmembrane</keyword>
<feature type="transmembrane region" description="Helical" evidence="12">
    <location>
        <begin position="38"/>
        <end position="60"/>
    </location>
</feature>
<keyword evidence="17" id="KW-1185">Reference proteome</keyword>
<dbReference type="PROSITE" id="PS50894">
    <property type="entry name" value="HPT"/>
    <property type="match status" value="1"/>
</dbReference>
<evidence type="ECO:0000313" key="17">
    <source>
        <dbReference type="Proteomes" id="UP000748752"/>
    </source>
</evidence>
<keyword evidence="6" id="KW-0067">ATP-binding</keyword>
<protein>
    <recommendedName>
        <fullName evidence="18">Response regulator</fullName>
    </recommendedName>
</protein>
<evidence type="ECO:0000256" key="2">
    <source>
        <dbReference type="ARBA" id="ARBA00022475"/>
    </source>
</evidence>
<evidence type="ECO:0000259" key="14">
    <source>
        <dbReference type="PROSITE" id="PS50110"/>
    </source>
</evidence>
<dbReference type="InterPro" id="IPR005467">
    <property type="entry name" value="His_kinase_dom"/>
</dbReference>
<dbReference type="PANTHER" id="PTHR45339:SF1">
    <property type="entry name" value="HYBRID SIGNAL TRANSDUCTION HISTIDINE KINASE J"/>
    <property type="match status" value="1"/>
</dbReference>
<accession>A0ABS1CBK1</accession>